<proteinExistence type="predicted"/>
<organism evidence="1 2">
    <name type="scientific">Teladorsagia circumcincta</name>
    <name type="common">Brown stomach worm</name>
    <name type="synonym">Ostertagia circumcincta</name>
    <dbReference type="NCBI Taxonomy" id="45464"/>
    <lineage>
        <taxon>Eukaryota</taxon>
        <taxon>Metazoa</taxon>
        <taxon>Ecdysozoa</taxon>
        <taxon>Nematoda</taxon>
        <taxon>Chromadorea</taxon>
        <taxon>Rhabditida</taxon>
        <taxon>Rhabditina</taxon>
        <taxon>Rhabditomorpha</taxon>
        <taxon>Strongyloidea</taxon>
        <taxon>Trichostrongylidae</taxon>
        <taxon>Teladorsagia</taxon>
    </lineage>
</organism>
<evidence type="ECO:0000313" key="2">
    <source>
        <dbReference type="Proteomes" id="UP000230423"/>
    </source>
</evidence>
<evidence type="ECO:0000313" key="1">
    <source>
        <dbReference type="EMBL" id="PIO76273.1"/>
    </source>
</evidence>
<evidence type="ECO:0008006" key="3">
    <source>
        <dbReference type="Google" id="ProtNLM"/>
    </source>
</evidence>
<protein>
    <recommendedName>
        <fullName evidence="3">Chitin-binding type-2 domain-containing protein</fullName>
    </recommendedName>
</protein>
<sequence>MQPAHYEPKCYEGATRPSPKECSVYEECVRGEWTRKACPYDHGFYNGQCVVGNCAAAGKHCRESSGVDGYRRVENDCSKFYQCVHGKRYYEKNILLRLSSCVRDVFVR</sequence>
<name>A0A2G9V1B7_TELCI</name>
<dbReference type="EMBL" id="KZ345065">
    <property type="protein sequence ID" value="PIO76273.1"/>
    <property type="molecule type" value="Genomic_DNA"/>
</dbReference>
<dbReference type="AlphaFoldDB" id="A0A2G9V1B7"/>
<gene>
    <name evidence="1" type="ORF">TELCIR_01667</name>
</gene>
<keyword evidence="2" id="KW-1185">Reference proteome</keyword>
<dbReference type="GO" id="GO:0008061">
    <property type="term" value="F:chitin binding"/>
    <property type="evidence" value="ECO:0007669"/>
    <property type="project" value="InterPro"/>
</dbReference>
<dbReference type="Proteomes" id="UP000230423">
    <property type="component" value="Unassembled WGS sequence"/>
</dbReference>
<accession>A0A2G9V1B7</accession>
<dbReference type="InterPro" id="IPR036508">
    <property type="entry name" value="Chitin-bd_dom_sf"/>
</dbReference>
<dbReference type="SUPFAM" id="SSF57625">
    <property type="entry name" value="Invertebrate chitin-binding proteins"/>
    <property type="match status" value="1"/>
</dbReference>
<dbReference type="OrthoDB" id="5846329at2759"/>
<reference evidence="1 2" key="1">
    <citation type="submission" date="2015-09" db="EMBL/GenBank/DDBJ databases">
        <title>Draft genome of the parasitic nematode Teladorsagia circumcincta isolate WARC Sus (inbred).</title>
        <authorList>
            <person name="Mitreva M."/>
        </authorList>
    </citation>
    <scope>NUCLEOTIDE SEQUENCE [LARGE SCALE GENOMIC DNA]</scope>
    <source>
        <strain evidence="1 2">S</strain>
    </source>
</reference>